<dbReference type="EMBL" id="WPAF01000001">
    <property type="protein sequence ID" value="KAF0135218.1"/>
    <property type="molecule type" value="Genomic_DNA"/>
</dbReference>
<feature type="domain" description="Gfo/Idh/MocA-like oxidoreductase C-terminal" evidence="3">
    <location>
        <begin position="163"/>
        <end position="327"/>
    </location>
</feature>
<feature type="domain" description="Gfo/Idh/MocA-like oxidoreductase N-terminal" evidence="2">
    <location>
        <begin position="1"/>
        <end position="108"/>
    </location>
</feature>
<proteinExistence type="inferred from homology"/>
<dbReference type="SUPFAM" id="SSF51735">
    <property type="entry name" value="NAD(P)-binding Rossmann-fold domains"/>
    <property type="match status" value="1"/>
</dbReference>
<organism evidence="4 5">
    <name type="scientific">Candidatus Saganbacteria bacterium</name>
    <dbReference type="NCBI Taxonomy" id="2575572"/>
    <lineage>
        <taxon>Bacteria</taxon>
        <taxon>Bacillati</taxon>
        <taxon>Saganbacteria</taxon>
    </lineage>
</organism>
<dbReference type="Proteomes" id="UP000488506">
    <property type="component" value="Unassembled WGS sequence"/>
</dbReference>
<dbReference type="InterPro" id="IPR004104">
    <property type="entry name" value="Gfo/Idh/MocA-like_OxRdtase_C"/>
</dbReference>
<protein>
    <submittedName>
        <fullName evidence="4">Oxidoreductase domain-containing protein</fullName>
    </submittedName>
</protein>
<dbReference type="GO" id="GO:0000166">
    <property type="term" value="F:nucleotide binding"/>
    <property type="evidence" value="ECO:0007669"/>
    <property type="project" value="InterPro"/>
</dbReference>
<dbReference type="SUPFAM" id="SSF55347">
    <property type="entry name" value="Glyceraldehyde-3-phosphate dehydrogenase-like, C-terminal domain"/>
    <property type="match status" value="1"/>
</dbReference>
<reference evidence="4 5" key="1">
    <citation type="submission" date="2019-12" db="EMBL/GenBank/DDBJ databases">
        <authorList>
            <person name="Wolfe R."/>
            <person name="Danczak R."/>
            <person name="Wilkins M."/>
        </authorList>
    </citation>
    <scope>NUCLEOTIDE SEQUENCE [LARGE SCALE GENOMIC DNA]</scope>
    <source>
        <strain evidence="4">X2_MaxBin.013</strain>
    </source>
</reference>
<evidence type="ECO:0000259" key="2">
    <source>
        <dbReference type="Pfam" id="PF01408"/>
    </source>
</evidence>
<evidence type="ECO:0000259" key="3">
    <source>
        <dbReference type="Pfam" id="PF02894"/>
    </source>
</evidence>
<gene>
    <name evidence="4" type="ORF">FD145_44</name>
</gene>
<dbReference type="AlphaFoldDB" id="A0A833L2E1"/>
<dbReference type="InterPro" id="IPR036291">
    <property type="entry name" value="NAD(P)-bd_dom_sf"/>
</dbReference>
<evidence type="ECO:0000313" key="5">
    <source>
        <dbReference type="Proteomes" id="UP000488506"/>
    </source>
</evidence>
<dbReference type="Gene3D" id="3.40.50.720">
    <property type="entry name" value="NAD(P)-binding Rossmann-like Domain"/>
    <property type="match status" value="1"/>
</dbReference>
<accession>A0A833L2E1</accession>
<dbReference type="InterPro" id="IPR051450">
    <property type="entry name" value="Gfo/Idh/MocA_Oxidoreductases"/>
</dbReference>
<comment type="similarity">
    <text evidence="1">Belongs to the Gfo/Idh/MocA family.</text>
</comment>
<evidence type="ECO:0000313" key="4">
    <source>
        <dbReference type="EMBL" id="KAF0135218.1"/>
    </source>
</evidence>
<evidence type="ECO:0000256" key="1">
    <source>
        <dbReference type="ARBA" id="ARBA00010928"/>
    </source>
</evidence>
<sequence length="330" mass="37764">MRFVVIGFGSIGKRHTNNLLAVGSQVVLLRHGASPEKNEMGLPEYYSFDELFTNEKTIDGAIICSPTAFHQHDVAELIERSIPFLLEKPPTQDLPATQQLMCLLDKNQFTKYDIAFNMRYFPVLRFIKDFLPQLGKMYSAKIWAAHYLPYWRKNVDYRQSSSANKELGGGVHLEMIHEIDYLIWFFGLPIKVFGYVNRISDLEISTNDICSAILEYESGAVVELHLDYLSQKRLRGCQIIAENGTLEWSIEDNQVNLFGKTDGLTKIVFSLPVNYDFNNTYQLELKNFMEIIEGKSNSRVDIKTALNSMRVVEAIKQSSRTGRLIKLDAI</sequence>
<name>A0A833L2E1_UNCSA</name>
<comment type="caution">
    <text evidence="4">The sequence shown here is derived from an EMBL/GenBank/DDBJ whole genome shotgun (WGS) entry which is preliminary data.</text>
</comment>
<dbReference type="PANTHER" id="PTHR43377">
    <property type="entry name" value="BILIVERDIN REDUCTASE A"/>
    <property type="match status" value="1"/>
</dbReference>
<dbReference type="Pfam" id="PF01408">
    <property type="entry name" value="GFO_IDH_MocA"/>
    <property type="match status" value="1"/>
</dbReference>
<dbReference type="Gene3D" id="3.30.360.10">
    <property type="entry name" value="Dihydrodipicolinate Reductase, domain 2"/>
    <property type="match status" value="1"/>
</dbReference>
<dbReference type="InterPro" id="IPR000683">
    <property type="entry name" value="Gfo/Idh/MocA-like_OxRdtase_N"/>
</dbReference>
<dbReference type="PANTHER" id="PTHR43377:SF1">
    <property type="entry name" value="BILIVERDIN REDUCTASE A"/>
    <property type="match status" value="1"/>
</dbReference>
<dbReference type="Pfam" id="PF02894">
    <property type="entry name" value="GFO_IDH_MocA_C"/>
    <property type="match status" value="1"/>
</dbReference>